<accession>A0ABV9NAV3</accession>
<proteinExistence type="predicted"/>
<gene>
    <name evidence="1" type="ORF">ACFPB0_03750</name>
</gene>
<evidence type="ECO:0000313" key="1">
    <source>
        <dbReference type="EMBL" id="MFC4724399.1"/>
    </source>
</evidence>
<reference evidence="2" key="1">
    <citation type="journal article" date="2019" name="Int. J. Syst. Evol. Microbiol.">
        <title>The Global Catalogue of Microorganisms (GCM) 10K type strain sequencing project: providing services to taxonomists for standard genome sequencing and annotation.</title>
        <authorList>
            <consortium name="The Broad Institute Genomics Platform"/>
            <consortium name="The Broad Institute Genome Sequencing Center for Infectious Disease"/>
            <person name="Wu L."/>
            <person name="Ma J."/>
        </authorList>
    </citation>
    <scope>NUCLEOTIDE SEQUENCE [LARGE SCALE GENOMIC DNA]</scope>
    <source>
        <strain evidence="2">CCUG 62981</strain>
    </source>
</reference>
<sequence>MIVLALASSLAITTPGDDARAETAARLARLVEVAAIDEACALLPDSERAILDREIATARHQAEAGGMSSATWSSGAERIQRRWASPDCASADAQRSVLRYQQALNGWLMGGERRFDGHQRSWTAGHAGDSASGWILSQSADHDGISARFGSVLIGGDAVVLLSLRSARQPASALLVMRDLELAPRPVDFTSGGRRQPPGGEPLAALGALSSGQRRVWTSGVLRDAGQFAPDGDGRTASFTFPADTLEHMMALEAAEGARVDLYDASGARIGRVWIEIGALRQARDYALAANAARLD</sequence>
<organism evidence="1 2">
    <name type="scientific">Glycocaulis abyssi</name>
    <dbReference type="NCBI Taxonomy" id="1433403"/>
    <lineage>
        <taxon>Bacteria</taxon>
        <taxon>Pseudomonadati</taxon>
        <taxon>Pseudomonadota</taxon>
        <taxon>Alphaproteobacteria</taxon>
        <taxon>Maricaulales</taxon>
        <taxon>Maricaulaceae</taxon>
        <taxon>Glycocaulis</taxon>
    </lineage>
</organism>
<keyword evidence="2" id="KW-1185">Reference proteome</keyword>
<dbReference type="Proteomes" id="UP001596024">
    <property type="component" value="Unassembled WGS sequence"/>
</dbReference>
<dbReference type="RefSeq" id="WP_371392125.1">
    <property type="nucleotide sequence ID" value="NZ_CP163421.1"/>
</dbReference>
<protein>
    <submittedName>
        <fullName evidence="1">Uncharacterized protein</fullName>
    </submittedName>
</protein>
<comment type="caution">
    <text evidence="1">The sequence shown here is derived from an EMBL/GenBank/DDBJ whole genome shotgun (WGS) entry which is preliminary data.</text>
</comment>
<dbReference type="EMBL" id="JBHSGQ010000001">
    <property type="protein sequence ID" value="MFC4724399.1"/>
    <property type="molecule type" value="Genomic_DNA"/>
</dbReference>
<evidence type="ECO:0000313" key="2">
    <source>
        <dbReference type="Proteomes" id="UP001596024"/>
    </source>
</evidence>
<name>A0ABV9NAV3_9PROT</name>